<dbReference type="InterPro" id="IPR016024">
    <property type="entry name" value="ARM-type_fold"/>
</dbReference>
<accession>A0A642UF23</accession>
<dbReference type="OMA" id="LQCYPAG"/>
<dbReference type="InterPro" id="IPR049150">
    <property type="entry name" value="EFR3_HEAT-like_rpt"/>
</dbReference>
<reference evidence="4 5" key="1">
    <citation type="submission" date="2019-07" db="EMBL/GenBank/DDBJ databases">
        <title>Genome assembly of two rare yeast pathogens: Diutina rugosa and Trichomonascus ciferrii.</title>
        <authorList>
            <person name="Mixao V."/>
            <person name="Saus E."/>
            <person name="Hansen A."/>
            <person name="Lass-Flor C."/>
            <person name="Gabaldon T."/>
        </authorList>
    </citation>
    <scope>NUCLEOTIDE SEQUENCE [LARGE SCALE GENOMIC DNA]</scope>
    <source>
        <strain evidence="4 5">CBS 613</strain>
    </source>
</reference>
<dbReference type="OrthoDB" id="19232at2759"/>
<dbReference type="EMBL" id="SWFT01000163">
    <property type="protein sequence ID" value="KAA8896690.1"/>
    <property type="molecule type" value="Genomic_DNA"/>
</dbReference>
<protein>
    <recommendedName>
        <fullName evidence="2">Protein EFR3</fullName>
    </recommendedName>
</protein>
<dbReference type="Pfam" id="PF21072">
    <property type="entry name" value="EFR3"/>
    <property type="match status" value="1"/>
</dbReference>
<dbReference type="VEuPathDB" id="FungiDB:DIURU_005702"/>
<dbReference type="InterPro" id="IPR039786">
    <property type="entry name" value="EFR3"/>
</dbReference>
<evidence type="ECO:0000313" key="4">
    <source>
        <dbReference type="EMBL" id="KAA8896690.1"/>
    </source>
</evidence>
<sequence length="875" mass="97027">MRMFQSKHQKLILQCYPPGKDADKKANPSELSYLLYYASTRRVKLEKVMVFLERKTRSDASHSRAGNMHVTLEIVSQLIVKCADDVNVIAADALSIMSTILNVNDLSLAKSVVSCFSTLCKYVGPTIFSGDQMFIQQFTVVSERLINYKGDATHANESQLLRILAIEATSGVYNYNTELGKHLMRASVPQLMDTLHDRWPTVAGLAKQVKTNTSARDEELSKVTSRQIAEHEDKIHAALEADDVTIDDVYDEALFAIKVLFDTTHTWQVQELTNQVVAGSQSGPWIAGFVELVTTYVPVQIRFLVLGTLLRQLTRLSRSSTPKADAQLLYANCILQLAQSEVSMIGLSVSDVIQEVLSLHTNLVLKQARELSPDVVKELSIVYSDIVCHVSTRIYYSDQVADSVSEILIKVDSLFDQGHNTKQPDQVYGLIISFLDDIREIFALLVTKNQASITRNRVSMDCWEASLGIISANPNDYKFTAKQFSHIQDKFLQCFDDYLIKELSSDQRAEEDGAGKSITGASSTQTGNLLAPQYSEYIATRDNFVTCLLIHVDKFLAYDQPLAAAQLMNDVLVDVVYTLGINFMANYVPYFYHWVSGNSQAHDVLLKSTFGFTVMYYCLRVLETKYPQCSGYVQSSKFYSDVNDDINSRKNNSMWVFDIDQDLGGKATSKFNGVTFQSTKPALQEFVEGNDFTDEYIDVDAPLILDVSKMWEPKQPSGVLTPRSAADTTDAESHFSYNLARNSSRLGLGSANDISSIHSDLMHQTTGPAFLRGPLPPLPQLNVGGSNGNGNDKPSGGYTGHNAITQSSVHTGDMRVFNSPKVTELREAVMRSRTVAPSKSPKGPSDSVLGRSAVMPDVNLILGGLEDEDDRMIVV</sequence>
<feature type="region of interest" description="Disordered" evidence="3">
    <location>
        <begin position="831"/>
        <end position="850"/>
    </location>
</feature>
<proteinExistence type="inferred from homology"/>
<dbReference type="PANTHER" id="PTHR47766">
    <property type="entry name" value="PROTEIN EFR3"/>
    <property type="match status" value="1"/>
</dbReference>
<keyword evidence="5" id="KW-1185">Reference proteome</keyword>
<name>A0A642UF23_DIURU</name>
<dbReference type="GO" id="GO:0072659">
    <property type="term" value="P:protein localization to plasma membrane"/>
    <property type="evidence" value="ECO:0007669"/>
    <property type="project" value="InterPro"/>
</dbReference>
<gene>
    <name evidence="4" type="ORF">DIURU_005702</name>
</gene>
<dbReference type="Proteomes" id="UP000449547">
    <property type="component" value="Unassembled WGS sequence"/>
</dbReference>
<dbReference type="PANTHER" id="PTHR47766:SF1">
    <property type="entry name" value="PROTEIN EFR3"/>
    <property type="match status" value="1"/>
</dbReference>
<comment type="similarity">
    <text evidence="1">Belongs to the EFR3 family.</text>
</comment>
<organism evidence="4 5">
    <name type="scientific">Diutina rugosa</name>
    <name type="common">Yeast</name>
    <name type="synonym">Candida rugosa</name>
    <dbReference type="NCBI Taxonomy" id="5481"/>
    <lineage>
        <taxon>Eukaryota</taxon>
        <taxon>Fungi</taxon>
        <taxon>Dikarya</taxon>
        <taxon>Ascomycota</taxon>
        <taxon>Saccharomycotina</taxon>
        <taxon>Pichiomycetes</taxon>
        <taxon>Debaryomycetaceae</taxon>
        <taxon>Diutina</taxon>
    </lineage>
</organism>
<dbReference type="RefSeq" id="XP_034009550.1">
    <property type="nucleotide sequence ID" value="XM_034158714.1"/>
</dbReference>
<evidence type="ECO:0000256" key="3">
    <source>
        <dbReference type="SAM" id="MobiDB-lite"/>
    </source>
</evidence>
<evidence type="ECO:0000256" key="2">
    <source>
        <dbReference type="ARBA" id="ARBA00017967"/>
    </source>
</evidence>
<evidence type="ECO:0000313" key="5">
    <source>
        <dbReference type="Proteomes" id="UP000449547"/>
    </source>
</evidence>
<dbReference type="SUPFAM" id="SSF48371">
    <property type="entry name" value="ARM repeat"/>
    <property type="match status" value="1"/>
</dbReference>
<comment type="caution">
    <text evidence="4">The sequence shown here is derived from an EMBL/GenBank/DDBJ whole genome shotgun (WGS) entry which is preliminary data.</text>
</comment>
<dbReference type="AlphaFoldDB" id="A0A642UF23"/>
<evidence type="ECO:0000256" key="1">
    <source>
        <dbReference type="ARBA" id="ARBA00010216"/>
    </source>
</evidence>
<dbReference type="GO" id="GO:0005886">
    <property type="term" value="C:plasma membrane"/>
    <property type="evidence" value="ECO:0007669"/>
    <property type="project" value="TreeGrafter"/>
</dbReference>
<dbReference type="GeneID" id="54784353"/>